<dbReference type="EMBL" id="CP021780">
    <property type="protein sequence ID" value="ASA21834.1"/>
    <property type="molecule type" value="Genomic_DNA"/>
</dbReference>
<dbReference type="Proteomes" id="UP000249890">
    <property type="component" value="Chromosome"/>
</dbReference>
<dbReference type="KEGG" id="pdh:B9T62_14250"/>
<sequence>MKIENLHVGLTGKSYRHMCEILEEKVMKGKSRQLQIKRWACYFEHENNGQKWTVTKVHDDPKELAKGGNFTPYIGEINKLIVQLLLCSDEKRVILPKNRLLKLLNMINGNYKECEKSVGSLSEYLNVPRMDIYDFYNSANNVLAGNIESSLRDLKNKKAVFHQTVMMVVVGKVAHEATTEEMDIIYPIQARVLKEMKFDSMVDVYKSGRIKAYTDRTNKLLKSEAGISYVYEAYNIYLNKEVLQEELHRICEDKVKEIEEWLNQSVKDRLVSLSEKRRDREIENIDHWFGVANYKKGYRVNENYISNQIKLVDVLIDSKHRLIVDDIKKINDRSGE</sequence>
<keyword evidence="2" id="KW-1185">Reference proteome</keyword>
<accession>A0A2Z2K8X1</accession>
<protein>
    <submittedName>
        <fullName evidence="1">Uncharacterized protein</fullName>
    </submittedName>
</protein>
<proteinExistence type="predicted"/>
<organism evidence="1 2">
    <name type="scientific">Paenibacillus donghaensis</name>
    <dbReference type="NCBI Taxonomy" id="414771"/>
    <lineage>
        <taxon>Bacteria</taxon>
        <taxon>Bacillati</taxon>
        <taxon>Bacillota</taxon>
        <taxon>Bacilli</taxon>
        <taxon>Bacillales</taxon>
        <taxon>Paenibacillaceae</taxon>
        <taxon>Paenibacillus</taxon>
    </lineage>
</organism>
<name>A0A2Z2K8X1_9BACL</name>
<evidence type="ECO:0000313" key="1">
    <source>
        <dbReference type="EMBL" id="ASA21834.1"/>
    </source>
</evidence>
<dbReference type="AlphaFoldDB" id="A0A2Z2K8X1"/>
<dbReference type="RefSeq" id="WP_087915841.1">
    <property type="nucleotide sequence ID" value="NZ_CP021780.1"/>
</dbReference>
<gene>
    <name evidence="1" type="ORF">B9T62_14250</name>
</gene>
<evidence type="ECO:0000313" key="2">
    <source>
        <dbReference type="Proteomes" id="UP000249890"/>
    </source>
</evidence>
<reference evidence="1 2" key="1">
    <citation type="submission" date="2017-06" db="EMBL/GenBank/DDBJ databases">
        <title>Complete genome sequence of Paenibacillus donghaensis KCTC 13049T isolated from East Sea sediment, South Korea.</title>
        <authorList>
            <person name="Jung B.K."/>
            <person name="Hong S.-J."/>
            <person name="Shin J.-H."/>
        </authorList>
    </citation>
    <scope>NUCLEOTIDE SEQUENCE [LARGE SCALE GENOMIC DNA]</scope>
    <source>
        <strain evidence="1 2">KCTC 13049</strain>
    </source>
</reference>
<dbReference type="OrthoDB" id="1938795at2"/>